<dbReference type="PANTHER" id="PTHR20854">
    <property type="entry name" value="INOSITOL MONOPHOSPHATASE"/>
    <property type="match status" value="1"/>
</dbReference>
<dbReference type="Proteomes" id="UP001530293">
    <property type="component" value="Unassembled WGS sequence"/>
</dbReference>
<dbReference type="Pfam" id="PF00459">
    <property type="entry name" value="Inositol_P"/>
    <property type="match status" value="1"/>
</dbReference>
<keyword evidence="6 7" id="KW-0460">Magnesium</keyword>
<evidence type="ECO:0000256" key="6">
    <source>
        <dbReference type="ARBA" id="ARBA00022842"/>
    </source>
</evidence>
<feature type="binding site" evidence="7">
    <location>
        <position position="175"/>
    </location>
    <ligand>
        <name>Mg(2+)</name>
        <dbReference type="ChEBI" id="CHEBI:18420"/>
        <label>1</label>
        <note>catalytic</note>
    </ligand>
</feature>
<dbReference type="EMBL" id="JALLBG020000271">
    <property type="protein sequence ID" value="KAL3757198.1"/>
    <property type="molecule type" value="Genomic_DNA"/>
</dbReference>
<protein>
    <recommendedName>
        <fullName evidence="8">Inositol-1-monophosphatase</fullName>
        <ecNumber evidence="8">3.1.3.25</ecNumber>
    </recommendedName>
</protein>
<dbReference type="InterPro" id="IPR033942">
    <property type="entry name" value="IMPase"/>
</dbReference>
<name>A0ABD3M0F5_9STRA</name>
<reference evidence="10 11" key="1">
    <citation type="submission" date="2024-10" db="EMBL/GenBank/DDBJ databases">
        <title>Updated reference genomes for cyclostephanoid diatoms.</title>
        <authorList>
            <person name="Roberts W.R."/>
            <person name="Alverson A.J."/>
        </authorList>
    </citation>
    <scope>NUCLEOTIDE SEQUENCE [LARGE SCALE GENOMIC DNA]</scope>
    <source>
        <strain evidence="10 11">AJA232-27</strain>
    </source>
</reference>
<comment type="pathway">
    <text evidence="8">Polyol metabolism; myo-inositol biosynthesis; myo-inositol from D-glucose 6-phosphate: step 2/2.</text>
</comment>
<feature type="binding site" evidence="7">
    <location>
        <position position="173"/>
    </location>
    <ligand>
        <name>Mg(2+)</name>
        <dbReference type="ChEBI" id="CHEBI:18420"/>
        <label>1</label>
        <note>catalytic</note>
    </ligand>
</feature>
<evidence type="ECO:0000256" key="1">
    <source>
        <dbReference type="ARBA" id="ARBA00001033"/>
    </source>
</evidence>
<comment type="caution">
    <text evidence="10">The sequence shown here is derived from an EMBL/GenBank/DDBJ whole genome shotgun (WGS) entry which is preliminary data.</text>
</comment>
<accession>A0ABD3M0F5</accession>
<evidence type="ECO:0000256" key="4">
    <source>
        <dbReference type="ARBA" id="ARBA00022723"/>
    </source>
</evidence>
<evidence type="ECO:0000313" key="11">
    <source>
        <dbReference type="Proteomes" id="UP001530293"/>
    </source>
</evidence>
<evidence type="ECO:0000256" key="3">
    <source>
        <dbReference type="ARBA" id="ARBA00009759"/>
    </source>
</evidence>
<evidence type="ECO:0000256" key="9">
    <source>
        <dbReference type="SAM" id="MobiDB-lite"/>
    </source>
</evidence>
<dbReference type="PRINTS" id="PR00377">
    <property type="entry name" value="IMPHPHTASES"/>
</dbReference>
<evidence type="ECO:0000256" key="5">
    <source>
        <dbReference type="ARBA" id="ARBA00022801"/>
    </source>
</evidence>
<dbReference type="FunFam" id="3.30.540.10:FF:000004">
    <property type="entry name" value="Inositol-1-monophosphatase"/>
    <property type="match status" value="1"/>
</dbReference>
<dbReference type="PROSITE" id="PS00629">
    <property type="entry name" value="IMP_1"/>
    <property type="match status" value="1"/>
</dbReference>
<dbReference type="AlphaFoldDB" id="A0ABD3M0F5"/>
<feature type="binding site" evidence="7">
    <location>
        <position position="310"/>
    </location>
    <ligand>
        <name>Mg(2+)</name>
        <dbReference type="ChEBI" id="CHEBI:18420"/>
        <label>1</label>
        <note>catalytic</note>
    </ligand>
</feature>
<sequence length="373" mass="40488">MSSSGPMKLGLTAAVAAVLITSLAYYASAFGSSSSSSGTQAQRRRRKRDSDDYYADVPPEILHNDNDEICECKEELILAVRIAQEAGQNMMQHYNTKGTISTNSSQNADPINLDISIKSNSCDIATAIDTQNEDYIVSQISQHFPTHAIIGEESTGSGPIPPLSSTIPTWIIDPIDGTTNFVSGIPLCCVSIGLCLHGQPYMGVVYAPMTQELYVAVRGRGAYRNGMRLSASTSEHKKTLSESVVCFEFGYERTEAGISSMITPVHRLLQHGVRATRSLGSGVLNLCYIASGRLDLVYAGLASEGWKPWDYCAGLVVATEAGCCMSHLKMESKEDMDEEGNVKCGYDFNLYSKSMICGVERELVEEARRVILG</sequence>
<keyword evidence="4 7" id="KW-0479">Metal-binding</keyword>
<evidence type="ECO:0000256" key="2">
    <source>
        <dbReference type="ARBA" id="ARBA00001946"/>
    </source>
</evidence>
<keyword evidence="5 8" id="KW-0378">Hydrolase</keyword>
<dbReference type="InterPro" id="IPR020583">
    <property type="entry name" value="Inositol_monoP_metal-BS"/>
</dbReference>
<dbReference type="CDD" id="cd01639">
    <property type="entry name" value="IMPase"/>
    <property type="match status" value="1"/>
</dbReference>
<dbReference type="Gene3D" id="3.30.540.10">
    <property type="entry name" value="Fructose-1,6-Bisphosphatase, subunit A, domain 1"/>
    <property type="match status" value="1"/>
</dbReference>
<dbReference type="GO" id="GO:0052834">
    <property type="term" value="F:inositol monophosphate phosphatase activity"/>
    <property type="evidence" value="ECO:0007669"/>
    <property type="project" value="UniProtKB-EC"/>
</dbReference>
<evidence type="ECO:0000256" key="8">
    <source>
        <dbReference type="RuleBase" id="RU364068"/>
    </source>
</evidence>
<comment type="similarity">
    <text evidence="3 8">Belongs to the inositol monophosphatase superfamily.</text>
</comment>
<gene>
    <name evidence="10" type="ORF">ACHAWU_008003</name>
</gene>
<dbReference type="PANTHER" id="PTHR20854:SF4">
    <property type="entry name" value="INOSITOL-1-MONOPHOSPHATASE-RELATED"/>
    <property type="match status" value="1"/>
</dbReference>
<evidence type="ECO:0000313" key="10">
    <source>
        <dbReference type="EMBL" id="KAL3757198.1"/>
    </source>
</evidence>
<proteinExistence type="inferred from homology"/>
<dbReference type="SUPFAM" id="SSF56655">
    <property type="entry name" value="Carbohydrate phosphatase"/>
    <property type="match status" value="1"/>
</dbReference>
<comment type="catalytic activity">
    <reaction evidence="1 8">
        <text>a myo-inositol phosphate + H2O = myo-inositol + phosphate</text>
        <dbReference type="Rhea" id="RHEA:24056"/>
        <dbReference type="ChEBI" id="CHEBI:15377"/>
        <dbReference type="ChEBI" id="CHEBI:17268"/>
        <dbReference type="ChEBI" id="CHEBI:43474"/>
        <dbReference type="ChEBI" id="CHEBI:84139"/>
        <dbReference type="EC" id="3.1.3.25"/>
    </reaction>
</comment>
<evidence type="ECO:0000256" key="7">
    <source>
        <dbReference type="PIRSR" id="PIRSR600760-2"/>
    </source>
</evidence>
<comment type="cofactor">
    <cofactor evidence="2 7 8">
        <name>Mg(2+)</name>
        <dbReference type="ChEBI" id="CHEBI:18420"/>
    </cofactor>
</comment>
<organism evidence="10 11">
    <name type="scientific">Discostella pseudostelligera</name>
    <dbReference type="NCBI Taxonomy" id="259834"/>
    <lineage>
        <taxon>Eukaryota</taxon>
        <taxon>Sar</taxon>
        <taxon>Stramenopiles</taxon>
        <taxon>Ochrophyta</taxon>
        <taxon>Bacillariophyta</taxon>
        <taxon>Coscinodiscophyceae</taxon>
        <taxon>Thalassiosirophycidae</taxon>
        <taxon>Stephanodiscales</taxon>
        <taxon>Stephanodiscaceae</taxon>
        <taxon>Discostella</taxon>
    </lineage>
</organism>
<dbReference type="InterPro" id="IPR000760">
    <property type="entry name" value="Inositol_monophosphatase-like"/>
</dbReference>
<feature type="binding site" evidence="7">
    <location>
        <position position="152"/>
    </location>
    <ligand>
        <name>Mg(2+)</name>
        <dbReference type="ChEBI" id="CHEBI:18420"/>
        <label>1</label>
        <note>catalytic</note>
    </ligand>
</feature>
<dbReference type="GO" id="GO:0046872">
    <property type="term" value="F:metal ion binding"/>
    <property type="evidence" value="ECO:0007669"/>
    <property type="project" value="UniProtKB-KW"/>
</dbReference>
<keyword evidence="11" id="KW-1185">Reference proteome</keyword>
<feature type="region of interest" description="Disordered" evidence="9">
    <location>
        <begin position="30"/>
        <end position="58"/>
    </location>
</feature>
<feature type="binding site" evidence="7">
    <location>
        <position position="176"/>
    </location>
    <ligand>
        <name>Mg(2+)</name>
        <dbReference type="ChEBI" id="CHEBI:18420"/>
        <label>1</label>
        <note>catalytic</note>
    </ligand>
</feature>
<dbReference type="EC" id="3.1.3.25" evidence="8"/>
<dbReference type="Gene3D" id="3.40.190.80">
    <property type="match status" value="1"/>
</dbReference>